<evidence type="ECO:0000313" key="1">
    <source>
        <dbReference type="EMBL" id="KZC14311.1"/>
    </source>
</evidence>
<protein>
    <submittedName>
        <fullName evidence="1">Uncharacterized protein</fullName>
    </submittedName>
</protein>
<keyword evidence="2" id="KW-1185">Reference proteome</keyword>
<dbReference type="AlphaFoldDB" id="A0A154PR02"/>
<proteinExistence type="predicted"/>
<dbReference type="EMBL" id="KQ435063">
    <property type="protein sequence ID" value="KZC14311.1"/>
    <property type="molecule type" value="Genomic_DNA"/>
</dbReference>
<sequence>MSCCYCWAERFEADEYLKRSIDCHVTTRRIHDQSHDCHGSHKTPASSAYTLSMYFYIAKRQNRGFDSSFCTILSTKTFGDPSSSPLP</sequence>
<organism evidence="1 2">
    <name type="scientific">Dufourea novaeangliae</name>
    <name type="common">Sweat bee</name>
    <dbReference type="NCBI Taxonomy" id="178035"/>
    <lineage>
        <taxon>Eukaryota</taxon>
        <taxon>Metazoa</taxon>
        <taxon>Ecdysozoa</taxon>
        <taxon>Arthropoda</taxon>
        <taxon>Hexapoda</taxon>
        <taxon>Insecta</taxon>
        <taxon>Pterygota</taxon>
        <taxon>Neoptera</taxon>
        <taxon>Endopterygota</taxon>
        <taxon>Hymenoptera</taxon>
        <taxon>Apocrita</taxon>
        <taxon>Aculeata</taxon>
        <taxon>Apoidea</taxon>
        <taxon>Anthophila</taxon>
        <taxon>Halictidae</taxon>
        <taxon>Rophitinae</taxon>
        <taxon>Dufourea</taxon>
    </lineage>
</organism>
<accession>A0A154PR02</accession>
<gene>
    <name evidence="1" type="ORF">WN55_07000</name>
</gene>
<reference evidence="1 2" key="1">
    <citation type="submission" date="2015-07" db="EMBL/GenBank/DDBJ databases">
        <title>The genome of Dufourea novaeangliae.</title>
        <authorList>
            <person name="Pan H."/>
            <person name="Kapheim K."/>
        </authorList>
    </citation>
    <scope>NUCLEOTIDE SEQUENCE [LARGE SCALE GENOMIC DNA]</scope>
    <source>
        <strain evidence="1">0120121106</strain>
        <tissue evidence="1">Whole body</tissue>
    </source>
</reference>
<evidence type="ECO:0000313" key="2">
    <source>
        <dbReference type="Proteomes" id="UP000076502"/>
    </source>
</evidence>
<dbReference type="Proteomes" id="UP000076502">
    <property type="component" value="Unassembled WGS sequence"/>
</dbReference>
<name>A0A154PR02_DUFNO</name>